<evidence type="ECO:0000313" key="3">
    <source>
        <dbReference type="Proteomes" id="UP001353858"/>
    </source>
</evidence>
<accession>A0AAN7SSW8</accession>
<feature type="chain" id="PRO_5042831755" evidence="1">
    <location>
        <begin position="20"/>
        <end position="128"/>
    </location>
</feature>
<keyword evidence="3" id="KW-1185">Reference proteome</keyword>
<reference evidence="3" key="1">
    <citation type="submission" date="2023-01" db="EMBL/GenBank/DDBJ databases">
        <title>Key to firefly adult light organ development and bioluminescence: homeobox transcription factors regulate luciferase expression and transportation to peroxisome.</title>
        <authorList>
            <person name="Fu X."/>
        </authorList>
    </citation>
    <scope>NUCLEOTIDE SEQUENCE [LARGE SCALE GENOMIC DNA]</scope>
</reference>
<evidence type="ECO:0000313" key="2">
    <source>
        <dbReference type="EMBL" id="KAK4886530.1"/>
    </source>
</evidence>
<dbReference type="EMBL" id="JARPUR010000001">
    <property type="protein sequence ID" value="KAK4886530.1"/>
    <property type="molecule type" value="Genomic_DNA"/>
</dbReference>
<gene>
    <name evidence="2" type="ORF">RN001_002801</name>
</gene>
<dbReference type="AlphaFoldDB" id="A0AAN7SSW8"/>
<sequence>MSKTAMCLILISLNVEGLGSENDSDQVEATAPTAPETDIQVINNLCNDEVMEVVMLETETPVPTSSFTQTAIQVEIVQNEAIKWDSWTPARLKTPQSKKLKVRQGSQIPNKYSSLADNRAELISIKKK</sequence>
<keyword evidence="1" id="KW-0732">Signal</keyword>
<feature type="signal peptide" evidence="1">
    <location>
        <begin position="1"/>
        <end position="19"/>
    </location>
</feature>
<comment type="caution">
    <text evidence="2">The sequence shown here is derived from an EMBL/GenBank/DDBJ whole genome shotgun (WGS) entry which is preliminary data.</text>
</comment>
<organism evidence="2 3">
    <name type="scientific">Aquatica leii</name>
    <dbReference type="NCBI Taxonomy" id="1421715"/>
    <lineage>
        <taxon>Eukaryota</taxon>
        <taxon>Metazoa</taxon>
        <taxon>Ecdysozoa</taxon>
        <taxon>Arthropoda</taxon>
        <taxon>Hexapoda</taxon>
        <taxon>Insecta</taxon>
        <taxon>Pterygota</taxon>
        <taxon>Neoptera</taxon>
        <taxon>Endopterygota</taxon>
        <taxon>Coleoptera</taxon>
        <taxon>Polyphaga</taxon>
        <taxon>Elateriformia</taxon>
        <taxon>Elateroidea</taxon>
        <taxon>Lampyridae</taxon>
        <taxon>Luciolinae</taxon>
        <taxon>Aquatica</taxon>
    </lineage>
</organism>
<name>A0AAN7SSW8_9COLE</name>
<proteinExistence type="predicted"/>
<evidence type="ECO:0000256" key="1">
    <source>
        <dbReference type="SAM" id="SignalP"/>
    </source>
</evidence>
<dbReference type="Proteomes" id="UP001353858">
    <property type="component" value="Unassembled WGS sequence"/>
</dbReference>
<protein>
    <submittedName>
        <fullName evidence="2">Uncharacterized protein</fullName>
    </submittedName>
</protein>